<dbReference type="InterPro" id="IPR024077">
    <property type="entry name" value="Neurolysin/TOP_dom2"/>
</dbReference>
<dbReference type="EMBL" id="JANBPK010000876">
    <property type="protein sequence ID" value="KAJ2929389.1"/>
    <property type="molecule type" value="Genomic_DNA"/>
</dbReference>
<dbReference type="AlphaFoldDB" id="A0A9W8J8G1"/>
<protein>
    <submittedName>
        <fullName evidence="2">Uncharacterized protein</fullName>
    </submittedName>
</protein>
<sequence length="106" mass="11352">MPRAPTFKASELVGLKDKGMGGPTPTAGSLHAEGPTDIVAGADQIEALEVLVQKRAKLPQPIGRASYAHLALDNKMTKTPENVNDLLEALMYHTIRETCFAHFGSP</sequence>
<keyword evidence="3" id="KW-1185">Reference proteome</keyword>
<reference evidence="2" key="1">
    <citation type="submission" date="2022-06" db="EMBL/GenBank/DDBJ databases">
        <title>Genome Sequence of Candolleomyces eurysporus.</title>
        <authorList>
            <person name="Buettner E."/>
        </authorList>
    </citation>
    <scope>NUCLEOTIDE SEQUENCE</scope>
    <source>
        <strain evidence="2">VTCC 930004</strain>
    </source>
</reference>
<feature type="non-terminal residue" evidence="2">
    <location>
        <position position="1"/>
    </location>
</feature>
<dbReference type="Proteomes" id="UP001140091">
    <property type="component" value="Unassembled WGS sequence"/>
</dbReference>
<comment type="caution">
    <text evidence="2">The sequence shown here is derived from an EMBL/GenBank/DDBJ whole genome shotgun (WGS) entry which is preliminary data.</text>
</comment>
<dbReference type="OrthoDB" id="17530at2759"/>
<name>A0A9W8J8G1_9AGAR</name>
<evidence type="ECO:0000256" key="1">
    <source>
        <dbReference type="SAM" id="MobiDB-lite"/>
    </source>
</evidence>
<feature type="region of interest" description="Disordered" evidence="1">
    <location>
        <begin position="1"/>
        <end position="32"/>
    </location>
</feature>
<evidence type="ECO:0000313" key="3">
    <source>
        <dbReference type="Proteomes" id="UP001140091"/>
    </source>
</evidence>
<organism evidence="2 3">
    <name type="scientific">Candolleomyces eurysporus</name>
    <dbReference type="NCBI Taxonomy" id="2828524"/>
    <lineage>
        <taxon>Eukaryota</taxon>
        <taxon>Fungi</taxon>
        <taxon>Dikarya</taxon>
        <taxon>Basidiomycota</taxon>
        <taxon>Agaricomycotina</taxon>
        <taxon>Agaricomycetes</taxon>
        <taxon>Agaricomycetidae</taxon>
        <taxon>Agaricales</taxon>
        <taxon>Agaricineae</taxon>
        <taxon>Psathyrellaceae</taxon>
        <taxon>Candolleomyces</taxon>
    </lineage>
</organism>
<dbReference type="Gene3D" id="1.10.1370.10">
    <property type="entry name" value="Neurolysin, domain 3"/>
    <property type="match status" value="1"/>
</dbReference>
<evidence type="ECO:0000313" key="2">
    <source>
        <dbReference type="EMBL" id="KAJ2929389.1"/>
    </source>
</evidence>
<proteinExistence type="predicted"/>
<accession>A0A9W8J8G1</accession>
<gene>
    <name evidence="2" type="ORF">H1R20_g7712</name>
</gene>
<dbReference type="SUPFAM" id="SSF55486">
    <property type="entry name" value="Metalloproteases ('zincins'), catalytic domain"/>
    <property type="match status" value="1"/>
</dbReference>